<dbReference type="STRING" id="610380.E2BKK4"/>
<dbReference type="OMA" id="ICTNDSK"/>
<gene>
    <name evidence="7" type="ORF">EAI_16393</name>
</gene>
<feature type="coiled-coil region" evidence="4">
    <location>
        <begin position="1048"/>
        <end position="1075"/>
    </location>
</feature>
<dbReference type="InterPro" id="IPR052602">
    <property type="entry name" value="Growth_transcription_reg"/>
</dbReference>
<proteinExistence type="predicted"/>
<dbReference type="Pfam" id="PF12325">
    <property type="entry name" value="TMF_TATA_bd"/>
    <property type="match status" value="1"/>
</dbReference>
<dbReference type="InParanoid" id="E2BKK4"/>
<evidence type="ECO:0000259" key="6">
    <source>
        <dbReference type="Pfam" id="PF12325"/>
    </source>
</evidence>
<evidence type="ECO:0000313" key="8">
    <source>
        <dbReference type="Proteomes" id="UP000008237"/>
    </source>
</evidence>
<evidence type="ECO:0000256" key="5">
    <source>
        <dbReference type="SAM" id="MobiDB-lite"/>
    </source>
</evidence>
<reference evidence="7 8" key="1">
    <citation type="journal article" date="2010" name="Science">
        <title>Genomic comparison of the ants Camponotus floridanus and Harpegnathos saltator.</title>
        <authorList>
            <person name="Bonasio R."/>
            <person name="Zhang G."/>
            <person name="Ye C."/>
            <person name="Mutti N.S."/>
            <person name="Fang X."/>
            <person name="Qin N."/>
            <person name="Donahue G."/>
            <person name="Yang P."/>
            <person name="Li Q."/>
            <person name="Li C."/>
            <person name="Zhang P."/>
            <person name="Huang Z."/>
            <person name="Berger S.L."/>
            <person name="Reinberg D."/>
            <person name="Wang J."/>
            <person name="Liebig J."/>
        </authorList>
    </citation>
    <scope>NUCLEOTIDE SEQUENCE [LARGE SCALE GENOMIC DNA]</scope>
    <source>
        <strain evidence="7 8">R22 G/1</strain>
    </source>
</reference>
<comment type="subcellular location">
    <subcellularLocation>
        <location evidence="1">Golgi apparatus</location>
    </subcellularLocation>
</comment>
<dbReference type="GO" id="GO:0005783">
    <property type="term" value="C:endoplasmic reticulum"/>
    <property type="evidence" value="ECO:0007669"/>
    <property type="project" value="TreeGrafter"/>
</dbReference>
<evidence type="ECO:0000256" key="3">
    <source>
        <dbReference type="ARBA" id="ARBA00023054"/>
    </source>
</evidence>
<dbReference type="FunCoup" id="E2BKK4">
    <property type="interactions" value="1739"/>
</dbReference>
<dbReference type="Pfam" id="PF12329">
    <property type="entry name" value="TMF_DNA_bd"/>
    <property type="match status" value="1"/>
</dbReference>
<keyword evidence="3 4" id="KW-0175">Coiled coil</keyword>
<evidence type="ECO:0000256" key="2">
    <source>
        <dbReference type="ARBA" id="ARBA00023034"/>
    </source>
</evidence>
<feature type="compositionally biased region" description="Polar residues" evidence="5">
    <location>
        <begin position="702"/>
        <end position="716"/>
    </location>
</feature>
<protein>
    <submittedName>
        <fullName evidence="7">TATA element modulatory factor</fullName>
    </submittedName>
</protein>
<sequence length="1394" mass="155944">MSWFDATGFANLAKSALKEAQKTIDKALDIKDEEPKVIQTLTDDSSDFFASWGLKNEERANEQEKIPTKQQSSSSIWGSFTGSFFEAPKVAEGNTGRKIVKHSKSLQGAASQDELQSGIVSSVSVPEKLLEEGTKPVIKSSKSVHTGDEQESSIVSESVNTNHSLPKEIDDKVTQECVSSCVSSEQSSTENLVPTNAEKNTRVSLMDLEVVFRAQETDSTDGDDSDSTSSTDREQDDEQDEMANQTPSPTNVFQVPTVSSESDKKSLESVEILGSQSNTDCTTTPESDPNSVSNSISPSVVGIKVNSESVEILPDSLVTSPSSVEVLGDWKSDSSPYLSPIDPKNAEISPVLDDGEECATPCGECINMLELPSKDQLAELSSSDISPYESPMEEVKTLSTNSYSCSVDSTPSPNAFSGLDTKGSSRVDISKTSPESVEVIPDVDELDEVSLAEDSYTSASEGTVMTILEPFQQNKMELVDVSMKLPTKMHDSCPDDRHMSTKLCTEGKLNLSLDSLKEKHNLHLTLEPITTQPIRKLDHLEGVNEKADVPTFSQLMSTTIEPPDPDSYPQVEDLSAEDTKLVESTTTDQYLISTDSSGEGTLIESSSEDNVTLVCTNVSKVLETPLTASSYVKTMLADAMVEKGEIIDMESHCAEVPRESSPISSESRSDLVKIGSDQASGHTSGDELETTTSSDIEIISSPNGDSSSTQSRQSPAKLQLTKGGDLLTKTLKTRGHSRELSEISIGSDEANLEIEKLLKRVQEMTEILEARESKLIDVSRMNMELHEQNANLMKQLENFEKHAEQNQSINQITDEYTQRLSALERKFQQAIRERDQLRKNLDQLKLEAASRLSSQEMSNINAEKDEIIKELREEGEKLSKQQLQHSNIIKKLRLKEKEADATIKSQKEQIEEQNTELERLKRSLYAKEEVERTQIEAVHTLTAKTKKQEKEILTLQEKLDNALHKMDAYKKSLDAAKVDLSETKKKLLVTEEELKEAVDNAGESCQLFAQVEDLKVKYRQAEESHVKRVSHIEYRKLGWEVIGLHLKEEFLKHENSELLKRLEAAEARSEELSESVSMATKPLLRQLEQLQANLLHKSNSFMKQEKLLSDKNIELQSKIENLLEMDRLLREENVNLKSKESHLESKLNIKEKERLRLQESHDKLTEQVEKLLEQNKQHQDTIHTLEQTHSSQVQELKREINALENKLAVEKAATDAERRKNNAILEQQQSTDEELRFSPTLSIGQESVSSINSVWPAFSDSVFDNSSGRFPPMTYEGIRAGSSSTSIFENLQAQLKQRDGEVQQLQWELSRRNVERDALNSELATLTLEVEDLSNKVQEAQALNESLSETQTRYDALLQMYGEKVEENQELRLDLEDIKEMYKTQIDQLLKRQN</sequence>
<feature type="region of interest" description="Disordered" evidence="5">
    <location>
        <begin position="214"/>
        <end position="296"/>
    </location>
</feature>
<feature type="compositionally biased region" description="Polar residues" evidence="5">
    <location>
        <begin position="152"/>
        <end position="164"/>
    </location>
</feature>
<dbReference type="InterPro" id="IPR022092">
    <property type="entry name" value="TMF_DNA-bd"/>
</dbReference>
<feature type="region of interest" description="Disordered" evidence="5">
    <location>
        <begin position="407"/>
        <end position="435"/>
    </location>
</feature>
<feature type="region of interest" description="Disordered" evidence="5">
    <location>
        <begin position="134"/>
        <end position="170"/>
    </location>
</feature>
<feature type="coiled-coil region" evidence="4">
    <location>
        <begin position="1288"/>
        <end position="1388"/>
    </location>
</feature>
<keyword evidence="2" id="KW-0333">Golgi apparatus</keyword>
<feature type="coiled-coil region" evidence="4">
    <location>
        <begin position="1147"/>
        <end position="1213"/>
    </location>
</feature>
<feature type="compositionally biased region" description="Polar residues" evidence="5">
    <location>
        <begin position="274"/>
        <end position="286"/>
    </location>
</feature>
<organism evidence="8">
    <name type="scientific">Harpegnathos saltator</name>
    <name type="common">Jerdon's jumping ant</name>
    <dbReference type="NCBI Taxonomy" id="610380"/>
    <lineage>
        <taxon>Eukaryota</taxon>
        <taxon>Metazoa</taxon>
        <taxon>Ecdysozoa</taxon>
        <taxon>Arthropoda</taxon>
        <taxon>Hexapoda</taxon>
        <taxon>Insecta</taxon>
        <taxon>Pterygota</taxon>
        <taxon>Neoptera</taxon>
        <taxon>Endopterygota</taxon>
        <taxon>Hymenoptera</taxon>
        <taxon>Apocrita</taxon>
        <taxon>Aculeata</taxon>
        <taxon>Formicoidea</taxon>
        <taxon>Formicidae</taxon>
        <taxon>Ponerinae</taxon>
        <taxon>Ponerini</taxon>
        <taxon>Harpegnathos</taxon>
    </lineage>
</organism>
<evidence type="ECO:0000256" key="1">
    <source>
        <dbReference type="ARBA" id="ARBA00004555"/>
    </source>
</evidence>
<dbReference type="OrthoDB" id="74178at2759"/>
<feature type="coiled-coil region" evidence="4">
    <location>
        <begin position="747"/>
        <end position="1000"/>
    </location>
</feature>
<name>E2BKK4_HARSA</name>
<dbReference type="GO" id="GO:0005794">
    <property type="term" value="C:Golgi apparatus"/>
    <property type="evidence" value="ECO:0007669"/>
    <property type="project" value="UniProtKB-SubCell"/>
</dbReference>
<evidence type="ECO:0000313" key="7">
    <source>
        <dbReference type="EMBL" id="EFN83791.1"/>
    </source>
</evidence>
<keyword evidence="8" id="KW-1185">Reference proteome</keyword>
<feature type="region of interest" description="Disordered" evidence="5">
    <location>
        <begin position="653"/>
        <end position="724"/>
    </location>
</feature>
<feature type="compositionally biased region" description="Low complexity" evidence="5">
    <location>
        <begin position="287"/>
        <end position="296"/>
    </location>
</feature>
<feature type="compositionally biased region" description="Polar residues" evidence="5">
    <location>
        <begin position="242"/>
        <end position="260"/>
    </location>
</feature>
<accession>E2BKK4</accession>
<dbReference type="Proteomes" id="UP000008237">
    <property type="component" value="Unassembled WGS sequence"/>
</dbReference>
<dbReference type="InterPro" id="IPR022091">
    <property type="entry name" value="TMF_TATA-bd"/>
</dbReference>
<feature type="domain" description="TATA element modulatory factor 1 TATA binding" evidence="6">
    <location>
        <begin position="1281"/>
        <end position="1389"/>
    </location>
</feature>
<dbReference type="PANTHER" id="PTHR46515">
    <property type="entry name" value="TATA ELEMENT MODULATORY FACTOR TMF1"/>
    <property type="match status" value="1"/>
</dbReference>
<feature type="compositionally biased region" description="Low complexity" evidence="5">
    <location>
        <begin position="690"/>
        <end position="701"/>
    </location>
</feature>
<evidence type="ECO:0000256" key="4">
    <source>
        <dbReference type="SAM" id="Coils"/>
    </source>
</evidence>
<dbReference type="EMBL" id="GL448810">
    <property type="protein sequence ID" value="EFN83791.1"/>
    <property type="molecule type" value="Genomic_DNA"/>
</dbReference>
<dbReference type="PANTHER" id="PTHR46515:SF1">
    <property type="entry name" value="TATA ELEMENT MODULATORY FACTOR"/>
    <property type="match status" value="1"/>
</dbReference>